<evidence type="ECO:0000313" key="2">
    <source>
        <dbReference type="Proteomes" id="UP000887566"/>
    </source>
</evidence>
<sequence length="121" mass="13382">MSGDLQVPRNHFPRIISTAYLKGNTPFKKRRQLFAGTAVPLGGSHAAKQKRPMRQAEKRGERERRALFCAAWAGAPWTGLREGRAGSRGVNRVTRDWSAGHGRTPEECRSNRRSDAPGDSG</sequence>
<proteinExistence type="predicted"/>
<dbReference type="Proteomes" id="UP000887566">
    <property type="component" value="Unplaced"/>
</dbReference>
<dbReference type="AlphaFoldDB" id="A0A914V6Z7"/>
<evidence type="ECO:0000256" key="1">
    <source>
        <dbReference type="SAM" id="MobiDB-lite"/>
    </source>
</evidence>
<feature type="compositionally biased region" description="Basic and acidic residues" evidence="1">
    <location>
        <begin position="103"/>
        <end position="121"/>
    </location>
</feature>
<name>A0A914V6Z7_9BILA</name>
<feature type="region of interest" description="Disordered" evidence="1">
    <location>
        <begin position="83"/>
        <end position="121"/>
    </location>
</feature>
<keyword evidence="2" id="KW-1185">Reference proteome</keyword>
<feature type="region of interest" description="Disordered" evidence="1">
    <location>
        <begin position="39"/>
        <end position="62"/>
    </location>
</feature>
<dbReference type="WBParaSite" id="PSAMB.scaffold1606size29485.g14212.t1">
    <property type="protein sequence ID" value="PSAMB.scaffold1606size29485.g14212.t1"/>
    <property type="gene ID" value="PSAMB.scaffold1606size29485.g14212"/>
</dbReference>
<organism evidence="2 3">
    <name type="scientific">Plectus sambesii</name>
    <dbReference type="NCBI Taxonomy" id="2011161"/>
    <lineage>
        <taxon>Eukaryota</taxon>
        <taxon>Metazoa</taxon>
        <taxon>Ecdysozoa</taxon>
        <taxon>Nematoda</taxon>
        <taxon>Chromadorea</taxon>
        <taxon>Plectida</taxon>
        <taxon>Plectina</taxon>
        <taxon>Plectoidea</taxon>
        <taxon>Plectidae</taxon>
        <taxon>Plectus</taxon>
    </lineage>
</organism>
<accession>A0A914V6Z7</accession>
<protein>
    <submittedName>
        <fullName evidence="3">Uncharacterized protein</fullName>
    </submittedName>
</protein>
<reference evidence="3" key="1">
    <citation type="submission" date="2022-11" db="UniProtKB">
        <authorList>
            <consortium name="WormBaseParasite"/>
        </authorList>
    </citation>
    <scope>IDENTIFICATION</scope>
</reference>
<evidence type="ECO:0000313" key="3">
    <source>
        <dbReference type="WBParaSite" id="PSAMB.scaffold1606size29485.g14212.t1"/>
    </source>
</evidence>